<dbReference type="Gene3D" id="3.20.20.100">
    <property type="entry name" value="NADP-dependent oxidoreductase domain"/>
    <property type="match status" value="1"/>
</dbReference>
<comment type="caution">
    <text evidence="3">The sequence shown here is derived from an EMBL/GenBank/DDBJ whole genome shotgun (WGS) entry which is preliminary data.</text>
</comment>
<evidence type="ECO:0000259" key="2">
    <source>
        <dbReference type="Pfam" id="PF00248"/>
    </source>
</evidence>
<dbReference type="Proteomes" id="UP001610432">
    <property type="component" value="Unassembled WGS sequence"/>
</dbReference>
<organism evidence="3 4">
    <name type="scientific">Aspergillus lucknowensis</name>
    <dbReference type="NCBI Taxonomy" id="176173"/>
    <lineage>
        <taxon>Eukaryota</taxon>
        <taxon>Fungi</taxon>
        <taxon>Dikarya</taxon>
        <taxon>Ascomycota</taxon>
        <taxon>Pezizomycotina</taxon>
        <taxon>Eurotiomycetes</taxon>
        <taxon>Eurotiomycetidae</taxon>
        <taxon>Eurotiales</taxon>
        <taxon>Aspergillaceae</taxon>
        <taxon>Aspergillus</taxon>
        <taxon>Aspergillus subgen. Nidulantes</taxon>
    </lineage>
</organism>
<evidence type="ECO:0000256" key="1">
    <source>
        <dbReference type="ARBA" id="ARBA00023002"/>
    </source>
</evidence>
<accession>A0ABR4M0K0</accession>
<keyword evidence="1" id="KW-0560">Oxidoreductase</keyword>
<dbReference type="InterPro" id="IPR023210">
    <property type="entry name" value="NADP_OxRdtase_dom"/>
</dbReference>
<protein>
    <submittedName>
        <fullName evidence="3">NADP-dependent oxidoreductase domain-containing protein</fullName>
    </submittedName>
</protein>
<feature type="domain" description="NADP-dependent oxidoreductase" evidence="2">
    <location>
        <begin position="21"/>
        <end position="316"/>
    </location>
</feature>
<sequence length="346" mass="38257">MSSIQVPLRPLGKDGPRVPALGFGLMELSYVVYGTTPSEENQIAILDRALELGATFWDTSDLYGDNEEVLGRWFKRTGKRDQIFLATKFGFVKGSKTFEVNSSASYCKEACEESLKRLGVDYIDLYYLHSANPEIPIEETMRALVELKDEGKIKYIGLSSVSSATLRRACKVAPVTAVQTDYSVVSRDIEGPAGTDLLATCRELGIAVVAATPLGRGLLTSTFSQGDEVGDELDMRAKVMPRFLPANREQNVKAVRQFRELAEKKGCSVSQLAIAWLLKQGDDIFPIPGTKRLKYLEENWRALGISLTDKEDAAIRVFGETVNIAGGIVPDQFKSHIFRDTKEETN</sequence>
<dbReference type="PANTHER" id="PTHR43625:SF40">
    <property type="entry name" value="ALDO-KETO REDUCTASE YAKC [NADP(+)]"/>
    <property type="match status" value="1"/>
</dbReference>
<evidence type="ECO:0000313" key="3">
    <source>
        <dbReference type="EMBL" id="KAL2870337.1"/>
    </source>
</evidence>
<dbReference type="GeneID" id="98145968"/>
<gene>
    <name evidence="3" type="ORF">BJX67DRAFT_370290</name>
</gene>
<dbReference type="SUPFAM" id="SSF51430">
    <property type="entry name" value="NAD(P)-linked oxidoreductase"/>
    <property type="match status" value="1"/>
</dbReference>
<reference evidence="3 4" key="1">
    <citation type="submission" date="2024-07" db="EMBL/GenBank/DDBJ databases">
        <title>Section-level genome sequencing and comparative genomics of Aspergillus sections Usti and Cavernicolus.</title>
        <authorList>
            <consortium name="Lawrence Berkeley National Laboratory"/>
            <person name="Nybo J.L."/>
            <person name="Vesth T.C."/>
            <person name="Theobald S."/>
            <person name="Frisvad J.C."/>
            <person name="Larsen T.O."/>
            <person name="Kjaerboelling I."/>
            <person name="Rothschild-Mancinelli K."/>
            <person name="Lyhne E.K."/>
            <person name="Kogle M.E."/>
            <person name="Barry K."/>
            <person name="Clum A."/>
            <person name="Na H."/>
            <person name="Ledsgaard L."/>
            <person name="Lin J."/>
            <person name="Lipzen A."/>
            <person name="Kuo A."/>
            <person name="Riley R."/>
            <person name="Mondo S."/>
            <person name="Labutti K."/>
            <person name="Haridas S."/>
            <person name="Pangalinan J."/>
            <person name="Salamov A.A."/>
            <person name="Simmons B.A."/>
            <person name="Magnuson J.K."/>
            <person name="Chen J."/>
            <person name="Drula E."/>
            <person name="Henrissat B."/>
            <person name="Wiebenga A."/>
            <person name="Lubbers R.J."/>
            <person name="Gomes A.C."/>
            <person name="Macurrencykelacurrency M.R."/>
            <person name="Stajich J."/>
            <person name="Grigoriev I.V."/>
            <person name="Mortensen U.H."/>
            <person name="De Vries R.P."/>
            <person name="Baker S.E."/>
            <person name="Andersen M.R."/>
        </authorList>
    </citation>
    <scope>NUCLEOTIDE SEQUENCE [LARGE SCALE GENOMIC DNA]</scope>
    <source>
        <strain evidence="3 4">CBS 449.75</strain>
    </source>
</reference>
<dbReference type="PRINTS" id="PR00069">
    <property type="entry name" value="ALDKETRDTASE"/>
</dbReference>
<evidence type="ECO:0000313" key="4">
    <source>
        <dbReference type="Proteomes" id="UP001610432"/>
    </source>
</evidence>
<keyword evidence="4" id="KW-1185">Reference proteome</keyword>
<dbReference type="PANTHER" id="PTHR43625">
    <property type="entry name" value="AFLATOXIN B1 ALDEHYDE REDUCTASE"/>
    <property type="match status" value="1"/>
</dbReference>
<dbReference type="EMBL" id="JBFXLQ010000006">
    <property type="protein sequence ID" value="KAL2870337.1"/>
    <property type="molecule type" value="Genomic_DNA"/>
</dbReference>
<proteinExistence type="predicted"/>
<dbReference type="InterPro" id="IPR050791">
    <property type="entry name" value="Aldo-Keto_reductase"/>
</dbReference>
<dbReference type="InterPro" id="IPR020471">
    <property type="entry name" value="AKR"/>
</dbReference>
<dbReference type="Pfam" id="PF00248">
    <property type="entry name" value="Aldo_ket_red"/>
    <property type="match status" value="1"/>
</dbReference>
<dbReference type="InterPro" id="IPR036812">
    <property type="entry name" value="NAD(P)_OxRdtase_dom_sf"/>
</dbReference>
<dbReference type="RefSeq" id="XP_070889316.1">
    <property type="nucleotide sequence ID" value="XM_071030896.1"/>
</dbReference>
<name>A0ABR4M0K0_9EURO</name>